<feature type="transmembrane region" description="Helical" evidence="8">
    <location>
        <begin position="168"/>
        <end position="186"/>
    </location>
</feature>
<dbReference type="InterPro" id="IPR004776">
    <property type="entry name" value="Mem_transp_PIN-like"/>
</dbReference>
<evidence type="ECO:0000256" key="3">
    <source>
        <dbReference type="ARBA" id="ARBA00022448"/>
    </source>
</evidence>
<gene>
    <name evidence="9" type="ORF">LX70_01048</name>
</gene>
<dbReference type="OrthoDB" id="9805563at2"/>
<evidence type="ECO:0008006" key="11">
    <source>
        <dbReference type="Google" id="ProtNLM"/>
    </source>
</evidence>
<dbReference type="InterPro" id="IPR038770">
    <property type="entry name" value="Na+/solute_symporter_sf"/>
</dbReference>
<keyword evidence="10" id="KW-1185">Reference proteome</keyword>
<name>A0A2S8SEH6_9RHOB</name>
<evidence type="ECO:0000313" key="9">
    <source>
        <dbReference type="EMBL" id="PQV59224.1"/>
    </source>
</evidence>
<feature type="transmembrane region" description="Helical" evidence="8">
    <location>
        <begin position="224"/>
        <end position="247"/>
    </location>
</feature>
<dbReference type="AlphaFoldDB" id="A0A2S8SEH6"/>
<feature type="transmembrane region" description="Helical" evidence="8">
    <location>
        <begin position="253"/>
        <end position="272"/>
    </location>
</feature>
<evidence type="ECO:0000256" key="8">
    <source>
        <dbReference type="SAM" id="Phobius"/>
    </source>
</evidence>
<keyword evidence="5 8" id="KW-0812">Transmembrane</keyword>
<feature type="transmembrane region" description="Helical" evidence="8">
    <location>
        <begin position="64"/>
        <end position="83"/>
    </location>
</feature>
<keyword evidence="7 8" id="KW-0472">Membrane</keyword>
<dbReference type="Proteomes" id="UP000238338">
    <property type="component" value="Unassembled WGS sequence"/>
</dbReference>
<comment type="subcellular location">
    <subcellularLocation>
        <location evidence="1">Cell membrane</location>
        <topology evidence="1">Multi-pass membrane protein</topology>
    </subcellularLocation>
</comment>
<sequence length="308" mass="32424">MGAIFLAIAPTFLLILMGYALRRGGIPSVEFWNLNDRLVYWVLMPALFFAKISAADLGAQPLGAFAWLLYTGFFAAVAFGLLAQRLARLAPPQGTDVVQGASRFNTFVGLAIAEALYGAQGLQAAVVGSAILVPVVNVVIVTALALMLPRRRGNIVLGTLRDLARNPLILSIVAGLLFNMIGLHHVPVLHDTALVLGQAALPVMLLAVGANLKIRGMDAHFVPMILSAFGKLVVFPAAVLLVAAVIAPGAMPLQIAMIYAALPVAVSAYTLAREMGGDAPLMAGIITVQTLLSFVTIPVTLVIAERLF</sequence>
<evidence type="ECO:0000313" key="10">
    <source>
        <dbReference type="Proteomes" id="UP000238338"/>
    </source>
</evidence>
<accession>A0A2S8SEH6</accession>
<evidence type="ECO:0000256" key="7">
    <source>
        <dbReference type="ARBA" id="ARBA00023136"/>
    </source>
</evidence>
<dbReference type="PANTHER" id="PTHR36838">
    <property type="entry name" value="AUXIN EFFLUX CARRIER FAMILY PROTEIN"/>
    <property type="match status" value="1"/>
</dbReference>
<keyword evidence="6 8" id="KW-1133">Transmembrane helix</keyword>
<evidence type="ECO:0000256" key="4">
    <source>
        <dbReference type="ARBA" id="ARBA00022475"/>
    </source>
</evidence>
<proteinExistence type="inferred from homology"/>
<dbReference type="Gene3D" id="1.20.1530.20">
    <property type="match status" value="1"/>
</dbReference>
<evidence type="ECO:0000256" key="5">
    <source>
        <dbReference type="ARBA" id="ARBA00022692"/>
    </source>
</evidence>
<dbReference type="Pfam" id="PF03547">
    <property type="entry name" value="Mem_trans"/>
    <property type="match status" value="1"/>
</dbReference>
<dbReference type="EMBL" id="PVEP01000001">
    <property type="protein sequence ID" value="PQV59224.1"/>
    <property type="molecule type" value="Genomic_DNA"/>
</dbReference>
<feature type="transmembrane region" description="Helical" evidence="8">
    <location>
        <begin position="192"/>
        <end position="212"/>
    </location>
</feature>
<dbReference type="RefSeq" id="WP_105513412.1">
    <property type="nucleotide sequence ID" value="NZ_PVEP01000001.1"/>
</dbReference>
<reference evidence="9 10" key="1">
    <citation type="submission" date="2018-02" db="EMBL/GenBank/DDBJ databases">
        <title>Genomic Encyclopedia of Archaeal and Bacterial Type Strains, Phase II (KMG-II): from individual species to whole genera.</title>
        <authorList>
            <person name="Goeker M."/>
        </authorList>
    </citation>
    <scope>NUCLEOTIDE SEQUENCE [LARGE SCALE GENOMIC DNA]</scope>
    <source>
        <strain evidence="9 10">DSM 18921</strain>
    </source>
</reference>
<evidence type="ECO:0000256" key="2">
    <source>
        <dbReference type="ARBA" id="ARBA00010145"/>
    </source>
</evidence>
<comment type="similarity">
    <text evidence="2">Belongs to the auxin efflux carrier (TC 2.A.69) family.</text>
</comment>
<keyword evidence="4" id="KW-1003">Cell membrane</keyword>
<protein>
    <recommendedName>
        <fullName evidence="11">Permease</fullName>
    </recommendedName>
</protein>
<dbReference type="GO" id="GO:0055085">
    <property type="term" value="P:transmembrane transport"/>
    <property type="evidence" value="ECO:0007669"/>
    <property type="project" value="InterPro"/>
</dbReference>
<dbReference type="GO" id="GO:0005886">
    <property type="term" value="C:plasma membrane"/>
    <property type="evidence" value="ECO:0007669"/>
    <property type="project" value="UniProtKB-SubCell"/>
</dbReference>
<feature type="transmembrane region" description="Helical" evidence="8">
    <location>
        <begin position="279"/>
        <end position="304"/>
    </location>
</feature>
<organism evidence="9 10">
    <name type="scientific">Albidovulum denitrificans</name>
    <dbReference type="NCBI Taxonomy" id="404881"/>
    <lineage>
        <taxon>Bacteria</taxon>
        <taxon>Pseudomonadati</taxon>
        <taxon>Pseudomonadota</taxon>
        <taxon>Alphaproteobacteria</taxon>
        <taxon>Rhodobacterales</taxon>
        <taxon>Paracoccaceae</taxon>
        <taxon>Albidovulum</taxon>
    </lineage>
</organism>
<keyword evidence="3" id="KW-0813">Transport</keyword>
<feature type="transmembrane region" description="Helical" evidence="8">
    <location>
        <begin position="124"/>
        <end position="148"/>
    </location>
</feature>
<comment type="caution">
    <text evidence="9">The sequence shown here is derived from an EMBL/GenBank/DDBJ whole genome shotgun (WGS) entry which is preliminary data.</text>
</comment>
<feature type="transmembrane region" description="Helical" evidence="8">
    <location>
        <begin position="38"/>
        <end position="57"/>
    </location>
</feature>
<evidence type="ECO:0000256" key="1">
    <source>
        <dbReference type="ARBA" id="ARBA00004651"/>
    </source>
</evidence>
<dbReference type="PANTHER" id="PTHR36838:SF4">
    <property type="entry name" value="AUXIN EFFLUX CARRIER FAMILY PROTEIN"/>
    <property type="match status" value="1"/>
</dbReference>
<evidence type="ECO:0000256" key="6">
    <source>
        <dbReference type="ARBA" id="ARBA00022989"/>
    </source>
</evidence>